<proteinExistence type="predicted"/>
<organism evidence="1 2">
    <name type="scientific">Dulcicalothrix desertica PCC 7102</name>
    <dbReference type="NCBI Taxonomy" id="232991"/>
    <lineage>
        <taxon>Bacteria</taxon>
        <taxon>Bacillati</taxon>
        <taxon>Cyanobacteriota</taxon>
        <taxon>Cyanophyceae</taxon>
        <taxon>Nostocales</taxon>
        <taxon>Calotrichaceae</taxon>
        <taxon>Dulcicalothrix</taxon>
    </lineage>
</organism>
<dbReference type="Proteomes" id="UP000271624">
    <property type="component" value="Unassembled WGS sequence"/>
</dbReference>
<reference evidence="1" key="2">
    <citation type="journal article" date="2019" name="Genome Biol. Evol.">
        <title>Day and night: Metabolic profiles and evolutionary relationships of six axenic non-marine cyanobacteria.</title>
        <authorList>
            <person name="Will S.E."/>
            <person name="Henke P."/>
            <person name="Boedeker C."/>
            <person name="Huang S."/>
            <person name="Brinkmann H."/>
            <person name="Rohde M."/>
            <person name="Jarek M."/>
            <person name="Friedl T."/>
            <person name="Seufert S."/>
            <person name="Schumacher M."/>
            <person name="Overmann J."/>
            <person name="Neumann-Schaal M."/>
            <person name="Petersen J."/>
        </authorList>
    </citation>
    <scope>NUCLEOTIDE SEQUENCE [LARGE SCALE GENOMIC DNA]</scope>
    <source>
        <strain evidence="1">PCC 7102</strain>
    </source>
</reference>
<dbReference type="RefSeq" id="WP_127082342.1">
    <property type="nucleotide sequence ID" value="NZ_RSCL01000009.1"/>
</dbReference>
<evidence type="ECO:0000313" key="2">
    <source>
        <dbReference type="Proteomes" id="UP000271624"/>
    </source>
</evidence>
<dbReference type="AlphaFoldDB" id="A0A3S1B577"/>
<reference evidence="1" key="1">
    <citation type="submission" date="2018-12" db="EMBL/GenBank/DDBJ databases">
        <authorList>
            <person name="Will S."/>
            <person name="Neumann-Schaal M."/>
            <person name="Henke P."/>
        </authorList>
    </citation>
    <scope>NUCLEOTIDE SEQUENCE</scope>
    <source>
        <strain evidence="1">PCC 7102</strain>
    </source>
</reference>
<comment type="caution">
    <text evidence="1">The sequence shown here is derived from an EMBL/GenBank/DDBJ whole genome shotgun (WGS) entry which is preliminary data.</text>
</comment>
<name>A0A3S1B577_9CYAN</name>
<protein>
    <submittedName>
        <fullName evidence="1">Uncharacterized protein</fullName>
    </submittedName>
</protein>
<evidence type="ECO:0000313" key="1">
    <source>
        <dbReference type="EMBL" id="RUT05084.1"/>
    </source>
</evidence>
<dbReference type="OrthoDB" id="9794742at2"/>
<accession>A0A3S1B577</accession>
<dbReference type="EMBL" id="RSCL01000009">
    <property type="protein sequence ID" value="RUT05084.1"/>
    <property type="molecule type" value="Genomic_DNA"/>
</dbReference>
<keyword evidence="2" id="KW-1185">Reference proteome</keyword>
<sequence>MKIPEDAVIPEEKLTRYLLVPRIKDDKSKFLAQAGFTQDIAVPIQMKYTITGRDARSTRVLLT</sequence>
<gene>
    <name evidence="1" type="ORF">DSM106972_039050</name>
</gene>